<evidence type="ECO:0000256" key="4">
    <source>
        <dbReference type="ARBA" id="ARBA00023163"/>
    </source>
</evidence>
<dbReference type="EMBL" id="DPSM01000015">
    <property type="protein sequence ID" value="HCK00425.1"/>
    <property type="molecule type" value="Genomic_DNA"/>
</dbReference>
<dbReference type="Pfam" id="PF08281">
    <property type="entry name" value="Sigma70_r4_2"/>
    <property type="match status" value="1"/>
</dbReference>
<dbReference type="InterPro" id="IPR013249">
    <property type="entry name" value="RNA_pol_sigma70_r4_t2"/>
</dbReference>
<gene>
    <name evidence="7" type="ORF">DHV72_10390</name>
</gene>
<dbReference type="InterPro" id="IPR039425">
    <property type="entry name" value="RNA_pol_sigma-70-like"/>
</dbReference>
<dbReference type="InterPro" id="IPR007627">
    <property type="entry name" value="RNA_pol_sigma70_r2"/>
</dbReference>
<dbReference type="PANTHER" id="PTHR43133:SF62">
    <property type="entry name" value="RNA POLYMERASE SIGMA FACTOR SIGZ"/>
    <property type="match status" value="1"/>
</dbReference>
<sequence length="184" mass="20987">MTEPLPEHDVAMMKAIGRGDRKAFEQLYRQTSPRLYAIALRILRRQSWAEEVLHESFISVWNRAASYDPQLSSPLTWLTHIVRNRAIDWLRSAGGKAAEREDEFVDVEVGSFAEPAEALQRSQEGQKLSACLEHLPIDQRQSIVLAYYQGMSHGEVSVYLQQPLGTVKSWIRRALDHLKDCVGL</sequence>
<evidence type="ECO:0000259" key="6">
    <source>
        <dbReference type="Pfam" id="PF08281"/>
    </source>
</evidence>
<evidence type="ECO:0000256" key="2">
    <source>
        <dbReference type="ARBA" id="ARBA00023015"/>
    </source>
</evidence>
<dbReference type="GO" id="GO:0016987">
    <property type="term" value="F:sigma factor activity"/>
    <property type="evidence" value="ECO:0007669"/>
    <property type="project" value="UniProtKB-KW"/>
</dbReference>
<dbReference type="GO" id="GO:0003677">
    <property type="term" value="F:DNA binding"/>
    <property type="evidence" value="ECO:0007669"/>
    <property type="project" value="InterPro"/>
</dbReference>
<dbReference type="RefSeq" id="WP_278431113.1">
    <property type="nucleotide sequence ID" value="NZ_DPSM01000015.1"/>
</dbReference>
<name>A0A9C7QTS5_9GAMM</name>
<proteinExistence type="inferred from homology"/>
<evidence type="ECO:0000313" key="8">
    <source>
        <dbReference type="Proteomes" id="UP000262210"/>
    </source>
</evidence>
<protein>
    <submittedName>
        <fullName evidence="7">RNA polymerase subunit sigma</fullName>
    </submittedName>
</protein>
<evidence type="ECO:0000256" key="1">
    <source>
        <dbReference type="ARBA" id="ARBA00010641"/>
    </source>
</evidence>
<dbReference type="CDD" id="cd06171">
    <property type="entry name" value="Sigma70_r4"/>
    <property type="match status" value="1"/>
</dbReference>
<dbReference type="InterPro" id="IPR036388">
    <property type="entry name" value="WH-like_DNA-bd_sf"/>
</dbReference>
<dbReference type="InterPro" id="IPR013325">
    <property type="entry name" value="RNA_pol_sigma_r2"/>
</dbReference>
<dbReference type="NCBIfam" id="TIGR02937">
    <property type="entry name" value="sigma70-ECF"/>
    <property type="match status" value="1"/>
</dbReference>
<comment type="similarity">
    <text evidence="1">Belongs to the sigma-70 factor family. ECF subfamily.</text>
</comment>
<feature type="domain" description="RNA polymerase sigma-70 region 2" evidence="5">
    <location>
        <begin position="27"/>
        <end position="93"/>
    </location>
</feature>
<keyword evidence="4" id="KW-0804">Transcription</keyword>
<dbReference type="SUPFAM" id="SSF88659">
    <property type="entry name" value="Sigma3 and sigma4 domains of RNA polymerase sigma factors"/>
    <property type="match status" value="1"/>
</dbReference>
<evidence type="ECO:0000313" key="7">
    <source>
        <dbReference type="EMBL" id="HCK00425.1"/>
    </source>
</evidence>
<dbReference type="GO" id="GO:0006352">
    <property type="term" value="P:DNA-templated transcription initiation"/>
    <property type="evidence" value="ECO:0007669"/>
    <property type="project" value="InterPro"/>
</dbReference>
<dbReference type="Pfam" id="PF04542">
    <property type="entry name" value="Sigma70_r2"/>
    <property type="match status" value="1"/>
</dbReference>
<dbReference type="PANTHER" id="PTHR43133">
    <property type="entry name" value="RNA POLYMERASE ECF-TYPE SIGMA FACTO"/>
    <property type="match status" value="1"/>
</dbReference>
<reference evidence="7 8" key="1">
    <citation type="journal article" date="2018" name="Nat. Biotechnol.">
        <title>A standardized bacterial taxonomy based on genome phylogeny substantially revises the tree of life.</title>
        <authorList>
            <person name="Parks D.H."/>
            <person name="Chuvochina M."/>
            <person name="Waite D.W."/>
            <person name="Rinke C."/>
            <person name="Skarshewski A."/>
            <person name="Chaumeil P.A."/>
            <person name="Hugenholtz P."/>
        </authorList>
    </citation>
    <scope>NUCLEOTIDE SEQUENCE [LARGE SCALE GENOMIC DNA]</scope>
    <source>
        <strain evidence="7">UBA11264</strain>
    </source>
</reference>
<dbReference type="Gene3D" id="1.10.1740.10">
    <property type="match status" value="1"/>
</dbReference>
<evidence type="ECO:0000259" key="5">
    <source>
        <dbReference type="Pfam" id="PF04542"/>
    </source>
</evidence>
<comment type="caution">
    <text evidence="7">The sequence shown here is derived from an EMBL/GenBank/DDBJ whole genome shotgun (WGS) entry which is preliminary data.</text>
</comment>
<keyword evidence="3" id="KW-0731">Sigma factor</keyword>
<keyword evidence="2" id="KW-0805">Transcription regulation</keyword>
<dbReference type="Proteomes" id="UP000262210">
    <property type="component" value="Unassembled WGS sequence"/>
</dbReference>
<dbReference type="InterPro" id="IPR013324">
    <property type="entry name" value="RNA_pol_sigma_r3/r4-like"/>
</dbReference>
<evidence type="ECO:0000256" key="3">
    <source>
        <dbReference type="ARBA" id="ARBA00023082"/>
    </source>
</evidence>
<dbReference type="Gene3D" id="1.10.10.10">
    <property type="entry name" value="Winged helix-like DNA-binding domain superfamily/Winged helix DNA-binding domain"/>
    <property type="match status" value="1"/>
</dbReference>
<feature type="domain" description="RNA polymerase sigma factor 70 region 4 type 2" evidence="6">
    <location>
        <begin position="126"/>
        <end position="178"/>
    </location>
</feature>
<organism evidence="7 8">
    <name type="scientific">Serratia grimesii</name>
    <dbReference type="NCBI Taxonomy" id="82995"/>
    <lineage>
        <taxon>Bacteria</taxon>
        <taxon>Pseudomonadati</taxon>
        <taxon>Pseudomonadota</taxon>
        <taxon>Gammaproteobacteria</taxon>
        <taxon>Enterobacterales</taxon>
        <taxon>Yersiniaceae</taxon>
        <taxon>Serratia</taxon>
    </lineage>
</organism>
<dbReference type="AlphaFoldDB" id="A0A9C7QTS5"/>
<dbReference type="SUPFAM" id="SSF88946">
    <property type="entry name" value="Sigma2 domain of RNA polymerase sigma factors"/>
    <property type="match status" value="1"/>
</dbReference>
<accession>A0A9C7QTS5</accession>
<dbReference type="InterPro" id="IPR014284">
    <property type="entry name" value="RNA_pol_sigma-70_dom"/>
</dbReference>